<dbReference type="GO" id="GO:0051539">
    <property type="term" value="F:4 iron, 4 sulfur cluster binding"/>
    <property type="evidence" value="ECO:0007669"/>
    <property type="project" value="UniProtKB-KW"/>
</dbReference>
<keyword evidence="7" id="KW-0411">Iron-sulfur</keyword>
<dbReference type="InterPro" id="IPR050954">
    <property type="entry name" value="ET_IronSulfur_Cluster-Binding"/>
</dbReference>
<evidence type="ECO:0000256" key="2">
    <source>
        <dbReference type="ARBA" id="ARBA00022485"/>
    </source>
</evidence>
<dbReference type="SUPFAM" id="SSF54862">
    <property type="entry name" value="4Fe-4S ferredoxins"/>
    <property type="match status" value="1"/>
</dbReference>
<dbReference type="AlphaFoldDB" id="A0A0F9S6Z7"/>
<proteinExistence type="predicted"/>
<dbReference type="GO" id="GO:0046872">
    <property type="term" value="F:metal ion binding"/>
    <property type="evidence" value="ECO:0007669"/>
    <property type="project" value="UniProtKB-KW"/>
</dbReference>
<evidence type="ECO:0000256" key="4">
    <source>
        <dbReference type="ARBA" id="ARBA00022737"/>
    </source>
</evidence>
<comment type="caution">
    <text evidence="9">The sequence shown here is derived from an EMBL/GenBank/DDBJ whole genome shotgun (WGS) entry which is preliminary data.</text>
</comment>
<gene>
    <name evidence="9" type="ORF">LCGC14_0507960</name>
</gene>
<sequence length="184" mass="20601">MKQEVAMSKRVLVIQSENCTGCHLCELICSSTKAGEFIPSQSRIRVVTNGLKGWSRPVVCLQCEEPMCMAACSVEAIYKTETPQGDSLVLVNKEKCIGCHQCIVACPFGAIEYIKELKATKCDLCGGSPVCVNFCFYDCLKFKELSDDAKQKRSTKLKALTAKFCREISKHEPHRRRMMFSLDL</sequence>
<evidence type="ECO:0000256" key="1">
    <source>
        <dbReference type="ARBA" id="ARBA00022448"/>
    </source>
</evidence>
<dbReference type="PANTHER" id="PTHR43177">
    <property type="entry name" value="PROTEIN NRFC"/>
    <property type="match status" value="1"/>
</dbReference>
<reference evidence="9" key="1">
    <citation type="journal article" date="2015" name="Nature">
        <title>Complex archaea that bridge the gap between prokaryotes and eukaryotes.</title>
        <authorList>
            <person name="Spang A."/>
            <person name="Saw J.H."/>
            <person name="Jorgensen S.L."/>
            <person name="Zaremba-Niedzwiedzka K."/>
            <person name="Martijn J."/>
            <person name="Lind A.E."/>
            <person name="van Eijk R."/>
            <person name="Schleper C."/>
            <person name="Guy L."/>
            <person name="Ettema T.J."/>
        </authorList>
    </citation>
    <scope>NUCLEOTIDE SEQUENCE</scope>
</reference>
<dbReference type="PROSITE" id="PS51379">
    <property type="entry name" value="4FE4S_FER_2"/>
    <property type="match status" value="2"/>
</dbReference>
<keyword evidence="2" id="KW-0004">4Fe-4S</keyword>
<keyword evidence="5" id="KW-0249">Electron transport</keyword>
<keyword evidence="3" id="KW-0479">Metal-binding</keyword>
<evidence type="ECO:0000256" key="3">
    <source>
        <dbReference type="ARBA" id="ARBA00022723"/>
    </source>
</evidence>
<organism evidence="9">
    <name type="scientific">marine sediment metagenome</name>
    <dbReference type="NCBI Taxonomy" id="412755"/>
    <lineage>
        <taxon>unclassified sequences</taxon>
        <taxon>metagenomes</taxon>
        <taxon>ecological metagenomes</taxon>
    </lineage>
</organism>
<evidence type="ECO:0000256" key="6">
    <source>
        <dbReference type="ARBA" id="ARBA00023004"/>
    </source>
</evidence>
<accession>A0A0F9S6Z7</accession>
<protein>
    <recommendedName>
        <fullName evidence="8">4Fe-4S ferredoxin-type domain-containing protein</fullName>
    </recommendedName>
</protein>
<dbReference type="InterPro" id="IPR017900">
    <property type="entry name" value="4Fe4S_Fe_S_CS"/>
</dbReference>
<evidence type="ECO:0000256" key="5">
    <source>
        <dbReference type="ARBA" id="ARBA00022982"/>
    </source>
</evidence>
<dbReference type="Pfam" id="PF12800">
    <property type="entry name" value="Fer4_4"/>
    <property type="match status" value="1"/>
</dbReference>
<dbReference type="Gene3D" id="3.30.70.20">
    <property type="match status" value="2"/>
</dbReference>
<keyword evidence="1" id="KW-0813">Transport</keyword>
<name>A0A0F9S6Z7_9ZZZZ</name>
<evidence type="ECO:0000256" key="7">
    <source>
        <dbReference type="ARBA" id="ARBA00023014"/>
    </source>
</evidence>
<dbReference type="EMBL" id="LAZR01000611">
    <property type="protein sequence ID" value="KKN62844.1"/>
    <property type="molecule type" value="Genomic_DNA"/>
</dbReference>
<dbReference type="Pfam" id="PF13247">
    <property type="entry name" value="Fer4_11"/>
    <property type="match status" value="1"/>
</dbReference>
<dbReference type="PROSITE" id="PS00198">
    <property type="entry name" value="4FE4S_FER_1"/>
    <property type="match status" value="1"/>
</dbReference>
<evidence type="ECO:0000313" key="9">
    <source>
        <dbReference type="EMBL" id="KKN62844.1"/>
    </source>
</evidence>
<keyword evidence="6" id="KW-0408">Iron</keyword>
<dbReference type="CDD" id="cd10550">
    <property type="entry name" value="DMSOR_beta_like"/>
    <property type="match status" value="1"/>
</dbReference>
<keyword evidence="4" id="KW-0677">Repeat</keyword>
<evidence type="ECO:0000259" key="8">
    <source>
        <dbReference type="PROSITE" id="PS51379"/>
    </source>
</evidence>
<feature type="domain" description="4Fe-4S ferredoxin-type" evidence="8">
    <location>
        <begin position="10"/>
        <end position="40"/>
    </location>
</feature>
<dbReference type="PANTHER" id="PTHR43177:SF5">
    <property type="entry name" value="ANAEROBIC DIMETHYL SULFOXIDE REDUCTASE CHAIN B-RELATED"/>
    <property type="match status" value="1"/>
</dbReference>
<feature type="domain" description="4Fe-4S ferredoxin-type" evidence="8">
    <location>
        <begin position="87"/>
        <end position="116"/>
    </location>
</feature>
<dbReference type="InterPro" id="IPR017896">
    <property type="entry name" value="4Fe4S_Fe-S-bd"/>
</dbReference>